<feature type="chain" id="PRO_5047413932" evidence="1">
    <location>
        <begin position="25"/>
        <end position="92"/>
    </location>
</feature>
<dbReference type="EMBL" id="JAUQSZ010000003">
    <property type="protein sequence ID" value="MDO7841855.1"/>
    <property type="molecule type" value="Genomic_DNA"/>
</dbReference>
<proteinExistence type="predicted"/>
<organism evidence="2 3">
    <name type="scientific">Sphingomonas immobilis</name>
    <dbReference type="NCBI Taxonomy" id="3063997"/>
    <lineage>
        <taxon>Bacteria</taxon>
        <taxon>Pseudomonadati</taxon>
        <taxon>Pseudomonadota</taxon>
        <taxon>Alphaproteobacteria</taxon>
        <taxon>Sphingomonadales</taxon>
        <taxon>Sphingomonadaceae</taxon>
        <taxon>Sphingomonas</taxon>
    </lineage>
</organism>
<comment type="caution">
    <text evidence="2">The sequence shown here is derived from an EMBL/GenBank/DDBJ whole genome shotgun (WGS) entry which is preliminary data.</text>
</comment>
<dbReference type="RefSeq" id="WP_304560314.1">
    <property type="nucleotide sequence ID" value="NZ_JAUQSZ010000003.1"/>
</dbReference>
<keyword evidence="1" id="KW-0732">Signal</keyword>
<dbReference type="Pfam" id="PF11720">
    <property type="entry name" value="Inhibitor_I78"/>
    <property type="match status" value="1"/>
</dbReference>
<sequence>MKLKAAAILAITLGAMGAEASASAGVPPTKCRPQAATRLVGRAVPSDVTIRRRTGSATVSRIAPGDVVTQDYREDRVTVTVFKGKVTAASCG</sequence>
<name>A0ABT8ZWA5_9SPHN</name>
<gene>
    <name evidence="2" type="ORF">Q5H94_05925</name>
</gene>
<dbReference type="Proteomes" id="UP001176468">
    <property type="component" value="Unassembled WGS sequence"/>
</dbReference>
<dbReference type="Gene3D" id="3.30.10.10">
    <property type="entry name" value="Trypsin Inhibitor V, subunit A"/>
    <property type="match status" value="1"/>
</dbReference>
<dbReference type="InterPro" id="IPR021719">
    <property type="entry name" value="Prot_inh_I78"/>
</dbReference>
<protein>
    <submittedName>
        <fullName evidence="2">I78 family peptidase inhibitor</fullName>
    </submittedName>
</protein>
<evidence type="ECO:0000313" key="3">
    <source>
        <dbReference type="Proteomes" id="UP001176468"/>
    </source>
</evidence>
<evidence type="ECO:0000256" key="1">
    <source>
        <dbReference type="SAM" id="SignalP"/>
    </source>
</evidence>
<reference evidence="2" key="1">
    <citation type="submission" date="2023-07" db="EMBL/GenBank/DDBJ databases">
        <authorList>
            <person name="Kim M.K."/>
        </authorList>
    </citation>
    <scope>NUCLEOTIDE SEQUENCE</scope>
    <source>
        <strain evidence="2">CA1-15</strain>
    </source>
</reference>
<accession>A0ABT8ZWA5</accession>
<evidence type="ECO:0000313" key="2">
    <source>
        <dbReference type="EMBL" id="MDO7841855.1"/>
    </source>
</evidence>
<feature type="signal peptide" evidence="1">
    <location>
        <begin position="1"/>
        <end position="24"/>
    </location>
</feature>
<keyword evidence="3" id="KW-1185">Reference proteome</keyword>